<evidence type="ECO:0000256" key="6">
    <source>
        <dbReference type="PROSITE-ProRule" id="PRU00050"/>
    </source>
</evidence>
<evidence type="ECO:0000256" key="2">
    <source>
        <dbReference type="ARBA" id="ARBA00022500"/>
    </source>
</evidence>
<feature type="active site" evidence="5 6">
    <location>
        <position position="186"/>
    </location>
</feature>
<keyword evidence="5 7" id="KW-0597">Phosphoprotein</keyword>
<feature type="active site" evidence="5 6">
    <location>
        <position position="283"/>
    </location>
</feature>
<comment type="similarity">
    <text evidence="5">Belongs to the CheB family.</text>
</comment>
<keyword evidence="1 5" id="KW-0963">Cytoplasm</keyword>
<dbReference type="Gene3D" id="3.40.50.180">
    <property type="entry name" value="Methylesterase CheB, C-terminal domain"/>
    <property type="match status" value="1"/>
</dbReference>
<dbReference type="PROSITE" id="PS50122">
    <property type="entry name" value="CHEB"/>
    <property type="match status" value="1"/>
</dbReference>
<feature type="active site" evidence="5 6">
    <location>
        <position position="159"/>
    </location>
</feature>
<dbReference type="GO" id="GO:0005737">
    <property type="term" value="C:cytoplasm"/>
    <property type="evidence" value="ECO:0007669"/>
    <property type="project" value="UniProtKB-SubCell"/>
</dbReference>
<reference evidence="10 11" key="1">
    <citation type="submission" date="2016-12" db="EMBL/GenBank/DDBJ databases">
        <title>Discovery of methanogenic haloarchaea.</title>
        <authorList>
            <person name="Sorokin D.Y."/>
            <person name="Makarova K.S."/>
            <person name="Abbas B."/>
            <person name="Ferrer M."/>
            <person name="Golyshin P.N."/>
        </authorList>
    </citation>
    <scope>NUCLEOTIDE SEQUENCE [LARGE SCALE GENOMIC DNA]</scope>
    <source>
        <strain evidence="10">AMET1</strain>
    </source>
</reference>
<dbReference type="InterPro" id="IPR001789">
    <property type="entry name" value="Sig_transdc_resp-reg_receiver"/>
</dbReference>
<dbReference type="EMBL" id="MRZU01000004">
    <property type="protein sequence ID" value="OUJ18213.1"/>
    <property type="molecule type" value="Genomic_DNA"/>
</dbReference>
<evidence type="ECO:0000313" key="11">
    <source>
        <dbReference type="Proteomes" id="UP000195137"/>
    </source>
</evidence>
<dbReference type="SUPFAM" id="SSF52172">
    <property type="entry name" value="CheY-like"/>
    <property type="match status" value="1"/>
</dbReference>
<accession>A0A1Y3GD18</accession>
<comment type="catalytic activity">
    <reaction evidence="4 5">
        <text>[protein]-L-glutamate 5-O-methyl ester + H2O = L-glutamyl-[protein] + methanol + H(+)</text>
        <dbReference type="Rhea" id="RHEA:23236"/>
        <dbReference type="Rhea" id="RHEA-COMP:10208"/>
        <dbReference type="Rhea" id="RHEA-COMP:10311"/>
        <dbReference type="ChEBI" id="CHEBI:15377"/>
        <dbReference type="ChEBI" id="CHEBI:15378"/>
        <dbReference type="ChEBI" id="CHEBI:17790"/>
        <dbReference type="ChEBI" id="CHEBI:29973"/>
        <dbReference type="ChEBI" id="CHEBI:82795"/>
        <dbReference type="EC" id="3.1.1.61"/>
    </reaction>
</comment>
<evidence type="ECO:0000256" key="1">
    <source>
        <dbReference type="ARBA" id="ARBA00022490"/>
    </source>
</evidence>
<dbReference type="InterPro" id="IPR008248">
    <property type="entry name" value="CheB-like"/>
</dbReference>
<protein>
    <recommendedName>
        <fullName evidence="5">Protein-glutamate methylesterase/protein-glutamine glutaminase</fullName>
        <ecNumber evidence="5">3.1.1.61</ecNumber>
        <ecNumber evidence="5">3.5.1.44</ecNumber>
    </recommendedName>
</protein>
<dbReference type="GO" id="GO:0006935">
    <property type="term" value="P:chemotaxis"/>
    <property type="evidence" value="ECO:0007669"/>
    <property type="project" value="UniProtKB-UniRule"/>
</dbReference>
<comment type="PTM">
    <text evidence="5">Phosphorylated by CheA. Phosphorylation of the N-terminal regulatory domain activates the methylesterase activity.</text>
</comment>
<dbReference type="Pfam" id="PF00072">
    <property type="entry name" value="Response_reg"/>
    <property type="match status" value="1"/>
</dbReference>
<feature type="domain" description="CheB-type methylesterase" evidence="9">
    <location>
        <begin position="147"/>
        <end position="340"/>
    </location>
</feature>
<name>A0A1Y3GD18_9EURY</name>
<gene>
    <name evidence="5" type="primary">cheB</name>
    <name evidence="10" type="ORF">AMET1_1118</name>
</gene>
<evidence type="ECO:0000259" key="8">
    <source>
        <dbReference type="PROSITE" id="PS50110"/>
    </source>
</evidence>
<dbReference type="CDD" id="cd17541">
    <property type="entry name" value="REC_CheB-like"/>
    <property type="match status" value="1"/>
</dbReference>
<evidence type="ECO:0000259" key="9">
    <source>
        <dbReference type="PROSITE" id="PS50122"/>
    </source>
</evidence>
<comment type="domain">
    <text evidence="5">Contains a C-terminal catalytic domain, and an N-terminal region which modulates catalytic activity.</text>
</comment>
<dbReference type="GO" id="GO:0008984">
    <property type="term" value="F:protein-glutamate methylesterase activity"/>
    <property type="evidence" value="ECO:0007669"/>
    <property type="project" value="UniProtKB-UniRule"/>
</dbReference>
<dbReference type="OrthoDB" id="2857at2157"/>
<dbReference type="InterPro" id="IPR000673">
    <property type="entry name" value="Sig_transdc_resp-reg_Me-estase"/>
</dbReference>
<dbReference type="GO" id="GO:0050568">
    <property type="term" value="F:protein-glutamine glutaminase activity"/>
    <property type="evidence" value="ECO:0007669"/>
    <property type="project" value="UniProtKB-UniRule"/>
</dbReference>
<keyword evidence="3 5" id="KW-0378">Hydrolase</keyword>
<comment type="subcellular location">
    <subcellularLocation>
        <location evidence="5">Cytoplasm</location>
    </subcellularLocation>
</comment>
<dbReference type="PANTHER" id="PTHR42872:SF6">
    <property type="entry name" value="PROTEIN-GLUTAMATE METHYLESTERASE_PROTEIN-GLUTAMINE GLUTAMINASE"/>
    <property type="match status" value="1"/>
</dbReference>
<dbReference type="HAMAP" id="MF_00099">
    <property type="entry name" value="CheB_chemtxs"/>
    <property type="match status" value="1"/>
</dbReference>
<dbReference type="Pfam" id="PF01339">
    <property type="entry name" value="CheB_methylest"/>
    <property type="match status" value="1"/>
</dbReference>
<dbReference type="Gene3D" id="3.40.50.2300">
    <property type="match status" value="1"/>
</dbReference>
<dbReference type="GO" id="GO:0000156">
    <property type="term" value="F:phosphorelay response regulator activity"/>
    <property type="evidence" value="ECO:0007669"/>
    <property type="project" value="InterPro"/>
</dbReference>
<comment type="function">
    <text evidence="5">Involved in chemotaxis. Part of a chemotaxis signal transduction system that modulates chemotaxis in response to various stimuli. Catalyzes the demethylation of specific methylglutamate residues introduced into the chemoreceptors (methyl-accepting chemotaxis proteins or MCP) by CheR. Also mediates the irreversible deamidation of specific glutamine residues to glutamic acid.</text>
</comment>
<evidence type="ECO:0000313" key="10">
    <source>
        <dbReference type="EMBL" id="OUJ18213.1"/>
    </source>
</evidence>
<dbReference type="SUPFAM" id="SSF52738">
    <property type="entry name" value="Methylesterase CheB, C-terminal domain"/>
    <property type="match status" value="1"/>
</dbReference>
<sequence length="340" mass="36632">MVRALITDDSRFMREVLKNILEKGGVDVVGTAENGLDAVEKVERLKPDVVTMDIEMPKMGGLEAIESIMDRHPTPILVISSHSTENAKLTMEALDRGAIDFFVKPGGDKSIEISKMSNELVTKVEAVAGTKPVRDFKGDTKVRGVGDITDDPTLIIGASTGGPKCVETVLSMLPLEAGFRVIVVQHMSSPFTKQFAERLNRSSEYEIWESNQRDKVGVGEGVVARGGNHLKVVSYRNGVIGVRLTDDPPVNSIRPAIDVTMESAARKIDGFLVATLLTGMGRDGVDGAREVKKVGGSVIVQDEATSQVFGIPKRAIEAGVVDRVLPINEIPDSILDVVMS</sequence>
<dbReference type="Proteomes" id="UP000195137">
    <property type="component" value="Unassembled WGS sequence"/>
</dbReference>
<keyword evidence="11" id="KW-1185">Reference proteome</keyword>
<dbReference type="PIRSF" id="PIRSF000876">
    <property type="entry name" value="RR_chemtxs_CheB"/>
    <property type="match status" value="1"/>
</dbReference>
<dbReference type="AlphaFoldDB" id="A0A1Y3GD18"/>
<dbReference type="InterPro" id="IPR035909">
    <property type="entry name" value="CheB_C"/>
</dbReference>
<keyword evidence="2 5" id="KW-0145">Chemotaxis</keyword>
<evidence type="ECO:0000256" key="5">
    <source>
        <dbReference type="HAMAP-Rule" id="MF_00099"/>
    </source>
</evidence>
<proteinExistence type="inferred from homology"/>
<dbReference type="SMART" id="SM00448">
    <property type="entry name" value="REC"/>
    <property type="match status" value="1"/>
</dbReference>
<evidence type="ECO:0000256" key="7">
    <source>
        <dbReference type="PROSITE-ProRule" id="PRU00169"/>
    </source>
</evidence>
<dbReference type="CDD" id="cd16432">
    <property type="entry name" value="CheB_Rec"/>
    <property type="match status" value="1"/>
</dbReference>
<dbReference type="RefSeq" id="WP_086637846.1">
    <property type="nucleotide sequence ID" value="NZ_MRZU01000004.1"/>
</dbReference>
<comment type="catalytic activity">
    <reaction evidence="5">
        <text>L-glutaminyl-[protein] + H2O = L-glutamyl-[protein] + NH4(+)</text>
        <dbReference type="Rhea" id="RHEA:16441"/>
        <dbReference type="Rhea" id="RHEA-COMP:10207"/>
        <dbReference type="Rhea" id="RHEA-COMP:10208"/>
        <dbReference type="ChEBI" id="CHEBI:15377"/>
        <dbReference type="ChEBI" id="CHEBI:28938"/>
        <dbReference type="ChEBI" id="CHEBI:29973"/>
        <dbReference type="ChEBI" id="CHEBI:30011"/>
        <dbReference type="EC" id="3.5.1.44"/>
    </reaction>
</comment>
<evidence type="ECO:0000256" key="4">
    <source>
        <dbReference type="ARBA" id="ARBA00048267"/>
    </source>
</evidence>
<dbReference type="NCBIfam" id="NF001965">
    <property type="entry name" value="PRK00742.1"/>
    <property type="match status" value="1"/>
</dbReference>
<organism evidence="10 11">
    <name type="scientific">Methanonatronarchaeum thermophilum</name>
    <dbReference type="NCBI Taxonomy" id="1927129"/>
    <lineage>
        <taxon>Archaea</taxon>
        <taxon>Methanobacteriati</taxon>
        <taxon>Methanobacteriota</taxon>
        <taxon>Methanonatronarchaeia</taxon>
        <taxon>Methanonatronarchaeales</taxon>
        <taxon>Methanonatronarchaeaceae</taxon>
        <taxon>Methanonatronarchaeum</taxon>
    </lineage>
</organism>
<dbReference type="EC" id="3.5.1.44" evidence="5"/>
<feature type="domain" description="Response regulatory" evidence="8">
    <location>
        <begin position="3"/>
        <end position="119"/>
    </location>
</feature>
<dbReference type="PANTHER" id="PTHR42872">
    <property type="entry name" value="PROTEIN-GLUTAMATE METHYLESTERASE/PROTEIN-GLUTAMINE GLUTAMINASE"/>
    <property type="match status" value="1"/>
</dbReference>
<comment type="caution">
    <text evidence="10">The sequence shown here is derived from an EMBL/GenBank/DDBJ whole genome shotgun (WGS) entry which is preliminary data.</text>
</comment>
<evidence type="ECO:0000256" key="3">
    <source>
        <dbReference type="ARBA" id="ARBA00022801"/>
    </source>
</evidence>
<dbReference type="PROSITE" id="PS50110">
    <property type="entry name" value="RESPONSE_REGULATORY"/>
    <property type="match status" value="1"/>
</dbReference>
<dbReference type="InterPro" id="IPR011006">
    <property type="entry name" value="CheY-like_superfamily"/>
</dbReference>
<dbReference type="EC" id="3.1.1.61" evidence="5"/>
<feature type="modified residue" description="4-aspartylphosphate" evidence="5 7">
    <location>
        <position position="53"/>
    </location>
</feature>